<name>A0A5Q2RPW9_9ACTN</name>
<feature type="compositionally biased region" description="Basic and acidic residues" evidence="2">
    <location>
        <begin position="74"/>
        <end position="86"/>
    </location>
</feature>
<dbReference type="Gene3D" id="3.10.105.10">
    <property type="entry name" value="Dipeptide-binding Protein, Domain 3"/>
    <property type="match status" value="1"/>
</dbReference>
<dbReference type="GO" id="GO:1904680">
    <property type="term" value="F:peptide transmembrane transporter activity"/>
    <property type="evidence" value="ECO:0007669"/>
    <property type="project" value="TreeGrafter"/>
</dbReference>
<dbReference type="EMBL" id="CP045851">
    <property type="protein sequence ID" value="QGG96167.1"/>
    <property type="molecule type" value="Genomic_DNA"/>
</dbReference>
<evidence type="ECO:0000256" key="2">
    <source>
        <dbReference type="SAM" id="MobiDB-lite"/>
    </source>
</evidence>
<dbReference type="GO" id="GO:0015833">
    <property type="term" value="P:peptide transport"/>
    <property type="evidence" value="ECO:0007669"/>
    <property type="project" value="TreeGrafter"/>
</dbReference>
<dbReference type="CDD" id="cd00995">
    <property type="entry name" value="PBP2_NikA_DppA_OppA_like"/>
    <property type="match status" value="1"/>
</dbReference>
<feature type="region of interest" description="Disordered" evidence="2">
    <location>
        <begin position="62"/>
        <end position="94"/>
    </location>
</feature>
<protein>
    <recommendedName>
        <fullName evidence="3">Solute-binding protein family 5 domain-containing protein</fullName>
    </recommendedName>
</protein>
<dbReference type="AlphaFoldDB" id="A0A5Q2RPW9"/>
<dbReference type="Gene3D" id="3.40.190.10">
    <property type="entry name" value="Periplasmic binding protein-like II"/>
    <property type="match status" value="1"/>
</dbReference>
<evidence type="ECO:0000256" key="1">
    <source>
        <dbReference type="ARBA" id="ARBA00022729"/>
    </source>
</evidence>
<feature type="domain" description="Solute-binding protein family 5" evidence="3">
    <location>
        <begin position="189"/>
        <end position="568"/>
    </location>
</feature>
<dbReference type="KEGG" id="atq:GH723_14240"/>
<keyword evidence="1" id="KW-0732">Signal</keyword>
<gene>
    <name evidence="4" type="ORF">GH723_14240</name>
</gene>
<evidence type="ECO:0000313" key="4">
    <source>
        <dbReference type="EMBL" id="QGG96167.1"/>
    </source>
</evidence>
<reference evidence="4 5" key="1">
    <citation type="submission" date="2019-11" db="EMBL/GenBank/DDBJ databases">
        <authorList>
            <person name="He Y."/>
        </authorList>
    </citation>
    <scope>NUCLEOTIDE SEQUENCE [LARGE SCALE GENOMIC DNA]</scope>
    <source>
        <strain evidence="4 5">SCSIO 58843</strain>
    </source>
</reference>
<evidence type="ECO:0000259" key="3">
    <source>
        <dbReference type="Pfam" id="PF00496"/>
    </source>
</evidence>
<keyword evidence="5" id="KW-1185">Reference proteome</keyword>
<dbReference type="InterPro" id="IPR000914">
    <property type="entry name" value="SBP_5_dom"/>
</dbReference>
<dbReference type="PANTHER" id="PTHR30290:SF38">
    <property type="entry name" value="D,D-DIPEPTIDE-BINDING PERIPLASMIC PROTEIN DDPA-RELATED"/>
    <property type="match status" value="1"/>
</dbReference>
<sequence length="664" mass="71089">MPVSRSVLARWPPEASYSSTWSRTHSHVLGSYSPSRGMAARYAPPCRRAAVTAVTPCRGDPLLSAVSTTPSRVSDTHRPTGEDHMKGTMPTRRRRGWRAAAGVIVAGIVAASCGGDDSGSGGDTGTTADEQAISSTTLASDVEEVTTGGTVVVGLEADANTFLPGAGSTNTNVARAVFDSIAVRGADGEIHPHLAESIEANEGSTEWTVTLRDGITFHDGTPLDAEAVKRNFDEYLNTETSTVAGSITHVQEVRVDGPLTYTYVLSEPDAAFPDLLTGTIGYPFSNEACAAAGQDCGSQPVGAGPFRFVSWQRDSEIRLERNPDYWRTDANGVQLPYLDELIFRPIPDESSRIASVQSGDIQVGHTFRQSFVRQTEELEAEGEIQSLEGLGNNGGGGIFNVLVPPVDDVRVRQALVHATEQEDLIEVLGGAGITPPQTQFFSPNSPWYSAAVEEAYPAFDPARAEELLDEYINDPERSDGKAVGEPVSIRFQCPPDPSLLLLSQTVQAFWNGVGVEVELEQVEQPTLITNALGSADQDPPFSGTYMITCFRMGADQDPYTTLAPAFGPVATSSANVANYTSDNLDEQLQVLQTSSDFEERYAAVESMMMELAEQVPLMWAGGTATSLFATEDVRNLGGWTAGDGAQGDGVTGAVVYWAEVWRER</sequence>
<dbReference type="InterPro" id="IPR039424">
    <property type="entry name" value="SBP_5"/>
</dbReference>
<dbReference type="Proteomes" id="UP000334019">
    <property type="component" value="Chromosome"/>
</dbReference>
<accession>A0A5Q2RPW9</accession>
<dbReference type="SUPFAM" id="SSF53850">
    <property type="entry name" value="Periplasmic binding protein-like II"/>
    <property type="match status" value="1"/>
</dbReference>
<proteinExistence type="predicted"/>
<dbReference type="Pfam" id="PF00496">
    <property type="entry name" value="SBP_bac_5"/>
    <property type="match status" value="1"/>
</dbReference>
<organism evidence="4 5">
    <name type="scientific">Actinomarinicola tropica</name>
    <dbReference type="NCBI Taxonomy" id="2789776"/>
    <lineage>
        <taxon>Bacteria</taxon>
        <taxon>Bacillati</taxon>
        <taxon>Actinomycetota</taxon>
        <taxon>Acidimicrobiia</taxon>
        <taxon>Acidimicrobiales</taxon>
        <taxon>Iamiaceae</taxon>
        <taxon>Actinomarinicola</taxon>
    </lineage>
</organism>
<dbReference type="PANTHER" id="PTHR30290">
    <property type="entry name" value="PERIPLASMIC BINDING COMPONENT OF ABC TRANSPORTER"/>
    <property type="match status" value="1"/>
</dbReference>
<evidence type="ECO:0000313" key="5">
    <source>
        <dbReference type="Proteomes" id="UP000334019"/>
    </source>
</evidence>